<keyword evidence="11" id="KW-1185">Reference proteome</keyword>
<evidence type="ECO:0000256" key="7">
    <source>
        <dbReference type="ARBA" id="ARBA00023136"/>
    </source>
</evidence>
<protein>
    <recommendedName>
        <fullName evidence="2">heme o synthase</fullName>
        <ecNumber evidence="2">2.5.1.141</ecNumber>
    </recommendedName>
</protein>
<keyword evidence="3" id="KW-0808">Transferase</keyword>
<evidence type="ECO:0000256" key="2">
    <source>
        <dbReference type="ARBA" id="ARBA00012292"/>
    </source>
</evidence>
<evidence type="ECO:0000313" key="11">
    <source>
        <dbReference type="Proteomes" id="UP001163687"/>
    </source>
</evidence>
<dbReference type="PANTHER" id="PTHR43448">
    <property type="entry name" value="PROTOHEME IX FARNESYLTRANSFERASE, MITOCHONDRIAL"/>
    <property type="match status" value="1"/>
</dbReference>
<dbReference type="AlphaFoldDB" id="A0AA35CPR0"/>
<dbReference type="InterPro" id="IPR044878">
    <property type="entry name" value="UbiA_sf"/>
</dbReference>
<keyword evidence="4 9" id="KW-0812">Transmembrane</keyword>
<keyword evidence="6" id="KW-0350">Heme biosynthesis</keyword>
<comment type="catalytic activity">
    <reaction evidence="8">
        <text>heme b + (2E,6E)-farnesyl diphosphate + H2O = Fe(II)-heme o + diphosphate</text>
        <dbReference type="Rhea" id="RHEA:28070"/>
        <dbReference type="ChEBI" id="CHEBI:15377"/>
        <dbReference type="ChEBI" id="CHEBI:33019"/>
        <dbReference type="ChEBI" id="CHEBI:60344"/>
        <dbReference type="ChEBI" id="CHEBI:60530"/>
        <dbReference type="ChEBI" id="CHEBI:175763"/>
        <dbReference type="EC" id="2.5.1.141"/>
    </reaction>
</comment>
<keyword evidence="5 9" id="KW-1133">Transmembrane helix</keyword>
<feature type="transmembrane region" description="Helical" evidence="9">
    <location>
        <begin position="262"/>
        <end position="280"/>
    </location>
</feature>
<dbReference type="Proteomes" id="UP001163687">
    <property type="component" value="Chromosome"/>
</dbReference>
<feature type="transmembrane region" description="Helical" evidence="9">
    <location>
        <begin position="206"/>
        <end position="226"/>
    </location>
</feature>
<dbReference type="KEGG" id="cmic:caldi_27810"/>
<evidence type="ECO:0000256" key="1">
    <source>
        <dbReference type="ARBA" id="ARBA00004141"/>
    </source>
</evidence>
<accession>A0AA35CPR0</accession>
<dbReference type="GO" id="GO:0008495">
    <property type="term" value="F:protoheme IX farnesyltransferase activity"/>
    <property type="evidence" value="ECO:0007669"/>
    <property type="project" value="UniProtKB-EC"/>
</dbReference>
<dbReference type="CDD" id="cd13957">
    <property type="entry name" value="PT_UbiA_Cox10"/>
    <property type="match status" value="1"/>
</dbReference>
<dbReference type="InterPro" id="IPR006369">
    <property type="entry name" value="Protohaem_IX_farnesylTrfase"/>
</dbReference>
<feature type="transmembrane region" description="Helical" evidence="9">
    <location>
        <begin position="133"/>
        <end position="153"/>
    </location>
</feature>
<dbReference type="EMBL" id="AP025628">
    <property type="protein sequence ID" value="BDG61691.1"/>
    <property type="molecule type" value="Genomic_DNA"/>
</dbReference>
<dbReference type="PANTHER" id="PTHR43448:SF2">
    <property type="entry name" value="PROTOHEME IX FARNESYLTRANSFERASE, MITOCHONDRIAL"/>
    <property type="match status" value="1"/>
</dbReference>
<dbReference type="GO" id="GO:0006783">
    <property type="term" value="P:heme biosynthetic process"/>
    <property type="evidence" value="ECO:0007669"/>
    <property type="project" value="UniProtKB-KW"/>
</dbReference>
<evidence type="ECO:0000256" key="9">
    <source>
        <dbReference type="SAM" id="Phobius"/>
    </source>
</evidence>
<organism evidence="10 11">
    <name type="scientific">Caldinitratiruptor microaerophilus</name>
    <dbReference type="NCBI Taxonomy" id="671077"/>
    <lineage>
        <taxon>Bacteria</taxon>
        <taxon>Bacillati</taxon>
        <taxon>Bacillota</taxon>
        <taxon>Clostridia</taxon>
        <taxon>Eubacteriales</taxon>
        <taxon>Symbiobacteriaceae</taxon>
        <taxon>Caldinitratiruptor</taxon>
    </lineage>
</organism>
<evidence type="ECO:0000256" key="3">
    <source>
        <dbReference type="ARBA" id="ARBA00022679"/>
    </source>
</evidence>
<evidence type="ECO:0000256" key="6">
    <source>
        <dbReference type="ARBA" id="ARBA00023133"/>
    </source>
</evidence>
<feature type="transmembrane region" description="Helical" evidence="9">
    <location>
        <begin position="159"/>
        <end position="185"/>
    </location>
</feature>
<evidence type="ECO:0000256" key="5">
    <source>
        <dbReference type="ARBA" id="ARBA00022989"/>
    </source>
</evidence>
<dbReference type="Pfam" id="PF01040">
    <property type="entry name" value="UbiA"/>
    <property type="match status" value="1"/>
</dbReference>
<evidence type="ECO:0000256" key="4">
    <source>
        <dbReference type="ARBA" id="ARBA00022692"/>
    </source>
</evidence>
<feature type="transmembrane region" description="Helical" evidence="9">
    <location>
        <begin position="232"/>
        <end position="250"/>
    </location>
</feature>
<reference evidence="10" key="1">
    <citation type="submission" date="2022-03" db="EMBL/GenBank/DDBJ databases">
        <title>Complete genome sequence of Caldinitratiruptor microaerophilus.</title>
        <authorList>
            <person name="Mukaiyama R."/>
            <person name="Nishiyama T."/>
            <person name="Ueda K."/>
        </authorList>
    </citation>
    <scope>NUCLEOTIDE SEQUENCE</scope>
    <source>
        <strain evidence="10">JCM 16183</strain>
    </source>
</reference>
<feature type="transmembrane region" description="Helical" evidence="9">
    <location>
        <begin position="38"/>
        <end position="60"/>
    </location>
</feature>
<name>A0AA35CPR0_9FIRM</name>
<dbReference type="GO" id="GO:0016020">
    <property type="term" value="C:membrane"/>
    <property type="evidence" value="ECO:0007669"/>
    <property type="project" value="UniProtKB-SubCell"/>
</dbReference>
<dbReference type="Gene3D" id="1.10.357.140">
    <property type="entry name" value="UbiA prenyltransferase"/>
    <property type="match status" value="1"/>
</dbReference>
<dbReference type="EC" id="2.5.1.141" evidence="2"/>
<gene>
    <name evidence="10" type="ORF">caldi_27810</name>
</gene>
<evidence type="ECO:0000313" key="10">
    <source>
        <dbReference type="EMBL" id="BDG61691.1"/>
    </source>
</evidence>
<dbReference type="InterPro" id="IPR000537">
    <property type="entry name" value="UbiA_prenyltransferase"/>
</dbReference>
<keyword evidence="7 9" id="KW-0472">Membrane</keyword>
<sequence>MADWWQLVKPRQTALLVFTGLVGHASASAPIARPGACAWLSLAGSLVAAIAGATILNMVYDRDVDAVMRRTRHRPLAEGRVDPARAALAGLWSSWLGIGWAFALAPLYGAVVLLGWVLDVAVYTMWLKRRTVWAVVVGGLAGGMPVLAGRVLAAGRVDVLGVLLAFSVVVWIPTHIMTFSVKYAADYRAAGIPVFPNRYGVKATQYVVGLSTLLAAQLMLTVTWLLSVPLGYLGAGAALSAVLIGLAANALVSPDVQRNIRLFRFASVYMLGSMGLVLLARA</sequence>
<evidence type="ECO:0000256" key="8">
    <source>
        <dbReference type="ARBA" id="ARBA00047690"/>
    </source>
</evidence>
<comment type="subcellular location">
    <subcellularLocation>
        <location evidence="1">Membrane</location>
        <topology evidence="1">Multi-pass membrane protein</topology>
    </subcellularLocation>
</comment>
<proteinExistence type="predicted"/>